<keyword evidence="2" id="KW-1185">Reference proteome</keyword>
<organism evidence="1 2">
    <name type="scientific">Geopseudomonas guangdongensis</name>
    <dbReference type="NCBI Taxonomy" id="1245526"/>
    <lineage>
        <taxon>Bacteria</taxon>
        <taxon>Pseudomonadati</taxon>
        <taxon>Pseudomonadota</taxon>
        <taxon>Gammaproteobacteria</taxon>
        <taxon>Pseudomonadales</taxon>
        <taxon>Pseudomonadaceae</taxon>
        <taxon>Geopseudomonas</taxon>
    </lineage>
</organism>
<dbReference type="STRING" id="1245526.SAMN05216580_0707"/>
<evidence type="ECO:0000313" key="1">
    <source>
        <dbReference type="EMBL" id="SDT96212.1"/>
    </source>
</evidence>
<dbReference type="RefSeq" id="WP_090212152.1">
    <property type="nucleotide sequence ID" value="NZ_LT629780.1"/>
</dbReference>
<dbReference type="AlphaFoldDB" id="A0A1H2ELZ9"/>
<dbReference type="InterPro" id="IPR056903">
    <property type="entry name" value="PA4575-like"/>
</dbReference>
<evidence type="ECO:0000313" key="2">
    <source>
        <dbReference type="Proteomes" id="UP000243063"/>
    </source>
</evidence>
<reference evidence="2" key="1">
    <citation type="submission" date="2016-10" db="EMBL/GenBank/DDBJ databases">
        <authorList>
            <person name="Varghese N."/>
            <person name="Submissions S."/>
        </authorList>
    </citation>
    <scope>NUCLEOTIDE SEQUENCE [LARGE SCALE GENOMIC DNA]</scope>
    <source>
        <strain evidence="2">CCTCC 2012022</strain>
    </source>
</reference>
<dbReference type="Proteomes" id="UP000243063">
    <property type="component" value="Chromosome I"/>
</dbReference>
<dbReference type="OrthoDB" id="6914861at2"/>
<dbReference type="Pfam" id="PF24876">
    <property type="entry name" value="PA4575"/>
    <property type="match status" value="1"/>
</dbReference>
<proteinExistence type="predicted"/>
<name>A0A1H2ELZ9_9GAMM</name>
<dbReference type="EMBL" id="LT629780">
    <property type="protein sequence ID" value="SDT96212.1"/>
    <property type="molecule type" value="Genomic_DNA"/>
</dbReference>
<protein>
    <submittedName>
        <fullName evidence="1">Uncharacterized protein</fullName>
    </submittedName>
</protein>
<sequence length="113" mass="12201">MSRHLCLTRQCPGVVTRIEFVVRPLAGGQGLWSLLCAAGLDAAQPATLKAQGPFHGAAEAHAVLREIVSNLLRQGYRLVDGPAIWALHLQGELRRQNAGRGHPGGSWLRQPQP</sequence>
<gene>
    <name evidence="1" type="ORF">SAMN05216580_0707</name>
</gene>
<accession>A0A1H2ELZ9</accession>